<feature type="transmembrane region" description="Helical" evidence="1">
    <location>
        <begin position="45"/>
        <end position="69"/>
    </location>
</feature>
<protein>
    <submittedName>
        <fullName evidence="2">DUF1003 domain-containing protein</fullName>
    </submittedName>
</protein>
<reference evidence="2 3" key="1">
    <citation type="submission" date="2024-09" db="EMBL/GenBank/DDBJ databases">
        <title>Floridaenema gen nov. (Aerosakkonemataceae, Aerosakkonematales ord. nov., Cyanobacteria) from benthic tropical and subtropical fresh waters, with the description of four new species.</title>
        <authorList>
            <person name="Moretto J.A."/>
            <person name="Berthold D.E."/>
            <person name="Lefler F.W."/>
            <person name="Huang I.-S."/>
            <person name="Laughinghouse H. IV."/>
        </authorList>
    </citation>
    <scope>NUCLEOTIDE SEQUENCE [LARGE SCALE GENOMIC DNA]</scope>
    <source>
        <strain evidence="2 3">BLCC-F50</strain>
    </source>
</reference>
<evidence type="ECO:0000256" key="1">
    <source>
        <dbReference type="SAM" id="Phobius"/>
    </source>
</evidence>
<dbReference type="Proteomes" id="UP001576784">
    <property type="component" value="Unassembled WGS sequence"/>
</dbReference>
<feature type="transmembrane region" description="Helical" evidence="1">
    <location>
        <begin position="81"/>
        <end position="103"/>
    </location>
</feature>
<keyword evidence="3" id="KW-1185">Reference proteome</keyword>
<dbReference type="PANTHER" id="PTHR41386:SF1">
    <property type="entry name" value="MEMBRANE PROTEIN"/>
    <property type="match status" value="1"/>
</dbReference>
<sequence length="177" mass="20328">MVFAPNQLPLIDRDDYHLLQQLREREPSQSSPQIRLTLGQRLSDGVAAIVGSWRFITIQSGILVIWIALNVTAFIQHWDPYPFILLNLALSFQAAYTAPIIMMSQNRQAEIDRQNAKHDYEINMKAELEIELLHDKFDRLESFCTQEFDAIKAMQQEQLSRLEAIITKQANISSTGV</sequence>
<keyword evidence="1" id="KW-0812">Transmembrane</keyword>
<keyword evidence="1" id="KW-0472">Membrane</keyword>
<comment type="caution">
    <text evidence="2">The sequence shown here is derived from an EMBL/GenBank/DDBJ whole genome shotgun (WGS) entry which is preliminary data.</text>
</comment>
<dbReference type="Pfam" id="PF06210">
    <property type="entry name" value="DUF1003"/>
    <property type="match status" value="1"/>
</dbReference>
<evidence type="ECO:0000313" key="3">
    <source>
        <dbReference type="Proteomes" id="UP001576784"/>
    </source>
</evidence>
<name>A0ABV4Y0X4_9CYAN</name>
<accession>A0ABV4Y0X4</accession>
<dbReference type="RefSeq" id="WP_413267189.1">
    <property type="nucleotide sequence ID" value="NZ_JBHFNR010000259.1"/>
</dbReference>
<organism evidence="2 3">
    <name type="scientific">Floridaenema flaviceps BLCC-F50</name>
    <dbReference type="NCBI Taxonomy" id="3153642"/>
    <lineage>
        <taxon>Bacteria</taxon>
        <taxon>Bacillati</taxon>
        <taxon>Cyanobacteriota</taxon>
        <taxon>Cyanophyceae</taxon>
        <taxon>Oscillatoriophycideae</taxon>
        <taxon>Aerosakkonematales</taxon>
        <taxon>Aerosakkonemataceae</taxon>
        <taxon>Floridanema</taxon>
        <taxon>Floridanema flaviceps</taxon>
    </lineage>
</organism>
<evidence type="ECO:0000313" key="2">
    <source>
        <dbReference type="EMBL" id="MFB2897577.1"/>
    </source>
</evidence>
<keyword evidence="1" id="KW-1133">Transmembrane helix</keyword>
<proteinExistence type="predicted"/>
<dbReference type="EMBL" id="JBHFNR010000259">
    <property type="protein sequence ID" value="MFB2897577.1"/>
    <property type="molecule type" value="Genomic_DNA"/>
</dbReference>
<dbReference type="InterPro" id="IPR010406">
    <property type="entry name" value="DUF1003"/>
</dbReference>
<dbReference type="PANTHER" id="PTHR41386">
    <property type="entry name" value="INTEGRAL MEMBRANE PROTEIN-RELATED"/>
    <property type="match status" value="1"/>
</dbReference>
<gene>
    <name evidence="2" type="ORF">ACE1CI_32055</name>
</gene>